<evidence type="ECO:0000256" key="1">
    <source>
        <dbReference type="ARBA" id="ARBA00006484"/>
    </source>
</evidence>
<dbReference type="Proteomes" id="UP000189733">
    <property type="component" value="Unassembled WGS sequence"/>
</dbReference>
<dbReference type="GO" id="GO:0016616">
    <property type="term" value="F:oxidoreductase activity, acting on the CH-OH group of donors, NAD or NADP as acceptor"/>
    <property type="evidence" value="ECO:0007669"/>
    <property type="project" value="UniProtKB-ARBA"/>
</dbReference>
<organism evidence="4 5">
    <name type="scientific">Desulfobaculum bizertense DSM 18034</name>
    <dbReference type="NCBI Taxonomy" id="1121442"/>
    <lineage>
        <taxon>Bacteria</taxon>
        <taxon>Pseudomonadati</taxon>
        <taxon>Thermodesulfobacteriota</taxon>
        <taxon>Desulfovibrionia</taxon>
        <taxon>Desulfovibrionales</taxon>
        <taxon>Desulfovibrionaceae</taxon>
        <taxon>Desulfobaculum</taxon>
    </lineage>
</organism>
<gene>
    <name evidence="4" type="ORF">SAMN02745702_00452</name>
</gene>
<dbReference type="PANTHER" id="PTHR42901:SF1">
    <property type="entry name" value="ALCOHOL DEHYDROGENASE"/>
    <property type="match status" value="1"/>
</dbReference>
<dbReference type="EMBL" id="FUYA01000001">
    <property type="protein sequence ID" value="SKA65033.1"/>
    <property type="molecule type" value="Genomic_DNA"/>
</dbReference>
<keyword evidence="5" id="KW-1185">Reference proteome</keyword>
<dbReference type="OrthoDB" id="658698at2"/>
<dbReference type="PRINTS" id="PR00081">
    <property type="entry name" value="GDHRDH"/>
</dbReference>
<dbReference type="Pfam" id="PF00106">
    <property type="entry name" value="adh_short"/>
    <property type="match status" value="1"/>
</dbReference>
<dbReference type="SUPFAM" id="SSF51735">
    <property type="entry name" value="NAD(P)-binding Rossmann-fold domains"/>
    <property type="match status" value="1"/>
</dbReference>
<dbReference type="PANTHER" id="PTHR42901">
    <property type="entry name" value="ALCOHOL DEHYDROGENASE"/>
    <property type="match status" value="1"/>
</dbReference>
<dbReference type="InterPro" id="IPR036291">
    <property type="entry name" value="NAD(P)-bd_dom_sf"/>
</dbReference>
<proteinExistence type="inferred from homology"/>
<dbReference type="InterPro" id="IPR002347">
    <property type="entry name" value="SDR_fam"/>
</dbReference>
<accession>A0A1T4VJD7</accession>
<dbReference type="FunFam" id="3.40.50.720:FF:000047">
    <property type="entry name" value="NADP-dependent L-serine/L-allo-threonine dehydrogenase"/>
    <property type="match status" value="1"/>
</dbReference>
<comment type="similarity">
    <text evidence="1 3">Belongs to the short-chain dehydrogenases/reductases (SDR) family.</text>
</comment>
<name>A0A1T4VJD7_9BACT</name>
<protein>
    <submittedName>
        <fullName evidence="4">NADP-dependent 3-hydroxy acid dehydrogenase YdfG</fullName>
    </submittedName>
</protein>
<keyword evidence="2" id="KW-0560">Oxidoreductase</keyword>
<dbReference type="Gene3D" id="3.40.50.720">
    <property type="entry name" value="NAD(P)-binding Rossmann-like Domain"/>
    <property type="match status" value="1"/>
</dbReference>
<dbReference type="PROSITE" id="PS00061">
    <property type="entry name" value="ADH_SHORT"/>
    <property type="match status" value="1"/>
</dbReference>
<evidence type="ECO:0000256" key="2">
    <source>
        <dbReference type="ARBA" id="ARBA00023002"/>
    </source>
</evidence>
<dbReference type="InterPro" id="IPR020904">
    <property type="entry name" value="Sc_DH/Rdtase_CS"/>
</dbReference>
<dbReference type="RefSeq" id="WP_078683759.1">
    <property type="nucleotide sequence ID" value="NZ_FUYA01000001.1"/>
</dbReference>
<reference evidence="4 5" key="1">
    <citation type="submission" date="2017-02" db="EMBL/GenBank/DDBJ databases">
        <authorList>
            <person name="Peterson S.W."/>
        </authorList>
    </citation>
    <scope>NUCLEOTIDE SEQUENCE [LARGE SCALE GENOMIC DNA]</scope>
    <source>
        <strain evidence="4 5">DSM 18034</strain>
    </source>
</reference>
<dbReference type="CDD" id="cd05346">
    <property type="entry name" value="SDR_c5"/>
    <property type="match status" value="1"/>
</dbReference>
<evidence type="ECO:0000313" key="4">
    <source>
        <dbReference type="EMBL" id="SKA65033.1"/>
    </source>
</evidence>
<evidence type="ECO:0000313" key="5">
    <source>
        <dbReference type="Proteomes" id="UP000189733"/>
    </source>
</evidence>
<dbReference type="STRING" id="1121442.SAMN02745702_00452"/>
<dbReference type="AlphaFoldDB" id="A0A1T4VJD7"/>
<dbReference type="PRINTS" id="PR00080">
    <property type="entry name" value="SDRFAMILY"/>
</dbReference>
<sequence length="251" mass="27049">MQKIVLITGATSGFGKACATRFAAEGWKVIITGRRQERLTELAAELAPAPVHTLCFDVRDNSAIKAALASIPEDFQAIDLLVNNAGLALGLESADTASLEDWNVMVDTNIKGLLYMTRAILPGMVKRNSGHIINLGSISGTYPYPGSNVYGGTKAFVKQFSLNLREDLIGKPIRVTNIEPGLAETEFSLVRFKGDSSKAKSIYENVNALTPVDIAESVFWAATLPAHVNINSIELMPVKQALGPLKIVHND</sequence>
<evidence type="ECO:0000256" key="3">
    <source>
        <dbReference type="RuleBase" id="RU000363"/>
    </source>
</evidence>